<name>A0A7K1J6S7_9BIFI</name>
<evidence type="ECO:0000259" key="1">
    <source>
        <dbReference type="Pfam" id="PF07499"/>
    </source>
</evidence>
<dbReference type="AlphaFoldDB" id="A0A7K1J6S7"/>
<keyword evidence="2" id="KW-0347">Helicase</keyword>
<dbReference type="InterPro" id="IPR036267">
    <property type="entry name" value="RuvA_C_sf"/>
</dbReference>
<dbReference type="EMBL" id="WNLP01000008">
    <property type="protein sequence ID" value="MUH60160.1"/>
    <property type="molecule type" value="Genomic_DNA"/>
</dbReference>
<gene>
    <name evidence="2" type="ORF">GSD1FS_1513</name>
</gene>
<dbReference type="InterPro" id="IPR011114">
    <property type="entry name" value="RuvA_C"/>
</dbReference>
<dbReference type="GO" id="GO:0005524">
    <property type="term" value="F:ATP binding"/>
    <property type="evidence" value="ECO:0007669"/>
    <property type="project" value="InterPro"/>
</dbReference>
<organism evidence="2 3">
    <name type="scientific">Bifidobacterium canis</name>
    <dbReference type="NCBI Taxonomy" id="2610880"/>
    <lineage>
        <taxon>Bacteria</taxon>
        <taxon>Bacillati</taxon>
        <taxon>Actinomycetota</taxon>
        <taxon>Actinomycetes</taxon>
        <taxon>Bifidobacteriales</taxon>
        <taxon>Bifidobacteriaceae</taxon>
        <taxon>Bifidobacterium</taxon>
    </lineage>
</organism>
<accession>A0A7K1J6S7</accession>
<dbReference type="GO" id="GO:0009379">
    <property type="term" value="C:Holliday junction helicase complex"/>
    <property type="evidence" value="ECO:0007669"/>
    <property type="project" value="InterPro"/>
</dbReference>
<dbReference type="GO" id="GO:0006310">
    <property type="term" value="P:DNA recombination"/>
    <property type="evidence" value="ECO:0007669"/>
    <property type="project" value="InterPro"/>
</dbReference>
<dbReference type="GO" id="GO:0006281">
    <property type="term" value="P:DNA repair"/>
    <property type="evidence" value="ECO:0007669"/>
    <property type="project" value="InterPro"/>
</dbReference>
<keyword evidence="2" id="KW-0547">Nucleotide-binding</keyword>
<keyword evidence="3" id="KW-1185">Reference proteome</keyword>
<dbReference type="Proteomes" id="UP000487882">
    <property type="component" value="Unassembled WGS sequence"/>
</dbReference>
<evidence type="ECO:0000313" key="2">
    <source>
        <dbReference type="EMBL" id="MUH60160.1"/>
    </source>
</evidence>
<dbReference type="Gene3D" id="1.10.8.10">
    <property type="entry name" value="DNA helicase RuvA subunit, C-terminal domain"/>
    <property type="match status" value="1"/>
</dbReference>
<sequence length="47" mass="5147">MSLGWHQSDAQEAVENVIAANEIETPLSTEQVPQVLKLALTSLDRGR</sequence>
<reference evidence="2 3" key="1">
    <citation type="submission" date="2019-09" db="EMBL/GenBank/DDBJ databases">
        <title>Bifidobacterium canis sp. nov., isolated from the digestive tract of German Shepherd dog puppy.</title>
        <authorList>
            <person name="Bunesova V."/>
        </authorList>
    </citation>
    <scope>NUCLEOTIDE SEQUENCE [LARGE SCALE GENOMIC DNA]</scope>
    <source>
        <strain evidence="2 3">GSD1FS</strain>
    </source>
</reference>
<proteinExistence type="predicted"/>
<dbReference type="SUPFAM" id="SSF46929">
    <property type="entry name" value="DNA helicase RuvA subunit, C-terminal domain"/>
    <property type="match status" value="1"/>
</dbReference>
<keyword evidence="2" id="KW-0378">Hydrolase</keyword>
<dbReference type="Pfam" id="PF07499">
    <property type="entry name" value="RuvA_C"/>
    <property type="match status" value="1"/>
</dbReference>
<evidence type="ECO:0000313" key="3">
    <source>
        <dbReference type="Proteomes" id="UP000487882"/>
    </source>
</evidence>
<protein>
    <submittedName>
        <fullName evidence="2">Holliday junction ATP-dependent DNA helicase RuvA</fullName>
    </submittedName>
</protein>
<comment type="caution">
    <text evidence="2">The sequence shown here is derived from an EMBL/GenBank/DDBJ whole genome shotgun (WGS) entry which is preliminary data.</text>
</comment>
<keyword evidence="2" id="KW-0067">ATP-binding</keyword>
<dbReference type="GO" id="GO:0009378">
    <property type="term" value="F:four-way junction helicase activity"/>
    <property type="evidence" value="ECO:0007669"/>
    <property type="project" value="InterPro"/>
</dbReference>
<feature type="domain" description="Holliday junction DNA helicase RuvA C-terminal" evidence="1">
    <location>
        <begin position="1"/>
        <end position="43"/>
    </location>
</feature>